<keyword evidence="2" id="KW-1185">Reference proteome</keyword>
<dbReference type="RefSeq" id="WP_183210772.1">
    <property type="nucleotide sequence ID" value="NZ_JAAAMM010000006.1"/>
</dbReference>
<sequence length="210" mass="21671">MIRNPFEAVPFKEAAWAEGFCNGLAAITSPVPSDSISEEDFDAFNDGVAVGADVAENGIAFDSPCVAALEGSPGHGVALAIDGAHLLHAGWHARHLAGLAGAFAGLLVVIVSVGTSAHHSLPAEQVLPGLGDEITATLEALGTGSLEFFSGVNLDLSSEDCTMSMSPLFMSLEQAQASAEEAAGPDGWIVVSWRTDQSNSFRIVSSSNQF</sequence>
<organism evidence="1 2">
    <name type="scientific">Aurantimonas endophytica</name>
    <dbReference type="NCBI Taxonomy" id="1522175"/>
    <lineage>
        <taxon>Bacteria</taxon>
        <taxon>Pseudomonadati</taxon>
        <taxon>Pseudomonadota</taxon>
        <taxon>Alphaproteobacteria</taxon>
        <taxon>Hyphomicrobiales</taxon>
        <taxon>Aurantimonadaceae</taxon>
        <taxon>Aurantimonas</taxon>
    </lineage>
</organism>
<accession>A0A7W6HHB6</accession>
<name>A0A7W6HHB6_9HYPH</name>
<evidence type="ECO:0000313" key="2">
    <source>
        <dbReference type="Proteomes" id="UP000588647"/>
    </source>
</evidence>
<dbReference type="AlphaFoldDB" id="A0A7W6HHB6"/>
<dbReference type="Proteomes" id="UP000588647">
    <property type="component" value="Unassembled WGS sequence"/>
</dbReference>
<dbReference type="EMBL" id="JACIEM010000006">
    <property type="protein sequence ID" value="MBB4005183.1"/>
    <property type="molecule type" value="Genomic_DNA"/>
</dbReference>
<proteinExistence type="predicted"/>
<reference evidence="1 2" key="1">
    <citation type="submission" date="2020-08" db="EMBL/GenBank/DDBJ databases">
        <title>Genomic Encyclopedia of Type Strains, Phase IV (KMG-IV): sequencing the most valuable type-strain genomes for metagenomic binning, comparative biology and taxonomic classification.</title>
        <authorList>
            <person name="Goeker M."/>
        </authorList>
    </citation>
    <scope>NUCLEOTIDE SEQUENCE [LARGE SCALE GENOMIC DNA]</scope>
    <source>
        <strain evidence="1 2">DSM 103570</strain>
    </source>
</reference>
<evidence type="ECO:0000313" key="1">
    <source>
        <dbReference type="EMBL" id="MBB4005183.1"/>
    </source>
</evidence>
<protein>
    <submittedName>
        <fullName evidence="1">Uncharacterized protein</fullName>
    </submittedName>
</protein>
<comment type="caution">
    <text evidence="1">The sequence shown here is derived from an EMBL/GenBank/DDBJ whole genome shotgun (WGS) entry which is preliminary data.</text>
</comment>
<gene>
    <name evidence="1" type="ORF">GGR03_004282</name>
</gene>